<dbReference type="GeneID" id="19335821"/>
<name>M2ZHD5_PSEFD</name>
<keyword evidence="2" id="KW-1185">Reference proteome</keyword>
<dbReference type="KEGG" id="pfj:MYCFIDRAFT_199728"/>
<proteinExistence type="predicted"/>
<evidence type="ECO:0000313" key="2">
    <source>
        <dbReference type="Proteomes" id="UP000016932"/>
    </source>
</evidence>
<evidence type="ECO:0000313" key="1">
    <source>
        <dbReference type="EMBL" id="EME78549.1"/>
    </source>
</evidence>
<reference evidence="1 2" key="1">
    <citation type="journal article" date="2012" name="PLoS Pathog.">
        <title>Diverse lifestyles and strategies of plant pathogenesis encoded in the genomes of eighteen Dothideomycetes fungi.</title>
        <authorList>
            <person name="Ohm R.A."/>
            <person name="Feau N."/>
            <person name="Henrissat B."/>
            <person name="Schoch C.L."/>
            <person name="Horwitz B.A."/>
            <person name="Barry K.W."/>
            <person name="Condon B.J."/>
            <person name="Copeland A.C."/>
            <person name="Dhillon B."/>
            <person name="Glaser F."/>
            <person name="Hesse C.N."/>
            <person name="Kosti I."/>
            <person name="LaButti K."/>
            <person name="Lindquist E.A."/>
            <person name="Lucas S."/>
            <person name="Salamov A.A."/>
            <person name="Bradshaw R.E."/>
            <person name="Ciuffetti L."/>
            <person name="Hamelin R.C."/>
            <person name="Kema G.H.J."/>
            <person name="Lawrence C."/>
            <person name="Scott J.A."/>
            <person name="Spatafora J.W."/>
            <person name="Turgeon B.G."/>
            <person name="de Wit P.J.G.M."/>
            <person name="Zhong S."/>
            <person name="Goodwin S.B."/>
            <person name="Grigoriev I.V."/>
        </authorList>
    </citation>
    <scope>NUCLEOTIDE SEQUENCE [LARGE SCALE GENOMIC DNA]</scope>
    <source>
        <strain evidence="1 2">CIRAD86</strain>
    </source>
</reference>
<dbReference type="AlphaFoldDB" id="M2ZHD5"/>
<evidence type="ECO:0008006" key="3">
    <source>
        <dbReference type="Google" id="ProtNLM"/>
    </source>
</evidence>
<dbReference type="SUPFAM" id="SSF81383">
    <property type="entry name" value="F-box domain"/>
    <property type="match status" value="1"/>
</dbReference>
<dbReference type="VEuPathDB" id="FungiDB:MYCFIDRAFT_199728"/>
<dbReference type="EMBL" id="KB446563">
    <property type="protein sequence ID" value="EME78549.1"/>
    <property type="molecule type" value="Genomic_DNA"/>
</dbReference>
<organism evidence="1 2">
    <name type="scientific">Pseudocercospora fijiensis (strain CIRAD86)</name>
    <name type="common">Black leaf streak disease fungus</name>
    <name type="synonym">Mycosphaerella fijiensis</name>
    <dbReference type="NCBI Taxonomy" id="383855"/>
    <lineage>
        <taxon>Eukaryota</taxon>
        <taxon>Fungi</taxon>
        <taxon>Dikarya</taxon>
        <taxon>Ascomycota</taxon>
        <taxon>Pezizomycotina</taxon>
        <taxon>Dothideomycetes</taxon>
        <taxon>Dothideomycetidae</taxon>
        <taxon>Mycosphaerellales</taxon>
        <taxon>Mycosphaerellaceae</taxon>
        <taxon>Pseudocercospora</taxon>
    </lineage>
</organism>
<gene>
    <name evidence="1" type="ORF">MYCFIDRAFT_199728</name>
</gene>
<sequence length="201" mass="22856">MSAPPAPAPAPPSAGQRVAHTPELLEEILLHLDDGNIKHLKSLLQSQRVSHQFRATIQGSAKLLRALFLNPTPGKRRYYTHNPFFGQSSSDSRFNMVFLPISGWYNVIRAHVDCSVVERIFDGTDDVWVTFRTFDPDDEVRSLEREESWRKMVLMDSDYCVTTVKVHKSSYGSGKHVFKGYWGNPTFGELFDVAFPKPWKG</sequence>
<dbReference type="Proteomes" id="UP000016932">
    <property type="component" value="Unassembled WGS sequence"/>
</dbReference>
<protein>
    <recommendedName>
        <fullName evidence="3">F-box domain-containing protein</fullName>
    </recommendedName>
</protein>
<dbReference type="HOGENOM" id="CLU_1315905_0_0_1"/>
<accession>M2ZHD5</accession>
<dbReference type="RefSeq" id="XP_007930905.1">
    <property type="nucleotide sequence ID" value="XM_007932714.1"/>
</dbReference>
<dbReference type="InterPro" id="IPR036047">
    <property type="entry name" value="F-box-like_dom_sf"/>
</dbReference>